<feature type="domain" description="GST N-terminal" evidence="1">
    <location>
        <begin position="3"/>
        <end position="84"/>
    </location>
</feature>
<dbReference type="InterPro" id="IPR004045">
    <property type="entry name" value="Glutathione_S-Trfase_N"/>
</dbReference>
<protein>
    <submittedName>
        <fullName evidence="2">Glutathione S-transferase</fullName>
    </submittedName>
</protein>
<dbReference type="SUPFAM" id="SSF47616">
    <property type="entry name" value="GST C-terminal domain-like"/>
    <property type="match status" value="1"/>
</dbReference>
<dbReference type="PANTHER" id="PTHR42673">
    <property type="entry name" value="MALEYLACETOACETATE ISOMERASE"/>
    <property type="match status" value="1"/>
</dbReference>
<proteinExistence type="predicted"/>
<reference evidence="2" key="1">
    <citation type="submission" date="2022-10" db="EMBL/GenBank/DDBJ databases">
        <authorList>
            <person name="Yue Y."/>
        </authorList>
    </citation>
    <scope>NUCLEOTIDE SEQUENCE</scope>
    <source>
        <strain evidence="2">Z654</strain>
    </source>
</reference>
<dbReference type="InterPro" id="IPR036249">
    <property type="entry name" value="Thioredoxin-like_sf"/>
</dbReference>
<dbReference type="Gene3D" id="3.40.30.10">
    <property type="entry name" value="Glutaredoxin"/>
    <property type="match status" value="1"/>
</dbReference>
<dbReference type="PANTHER" id="PTHR42673:SF4">
    <property type="entry name" value="MALEYLACETOACETATE ISOMERASE"/>
    <property type="match status" value="1"/>
</dbReference>
<dbReference type="GO" id="GO:0004364">
    <property type="term" value="F:glutathione transferase activity"/>
    <property type="evidence" value="ECO:0007669"/>
    <property type="project" value="TreeGrafter"/>
</dbReference>
<dbReference type="Proteomes" id="UP001208041">
    <property type="component" value="Unassembled WGS sequence"/>
</dbReference>
<dbReference type="AlphaFoldDB" id="A0AAE3J011"/>
<organism evidence="2 3">
    <name type="scientific">Halocynthiibacter halioticoli</name>
    <dbReference type="NCBI Taxonomy" id="2986804"/>
    <lineage>
        <taxon>Bacteria</taxon>
        <taxon>Pseudomonadati</taxon>
        <taxon>Pseudomonadota</taxon>
        <taxon>Alphaproteobacteria</taxon>
        <taxon>Rhodobacterales</taxon>
        <taxon>Paracoccaceae</taxon>
        <taxon>Halocynthiibacter</taxon>
    </lineage>
</organism>
<dbReference type="RefSeq" id="WP_263952476.1">
    <property type="nucleotide sequence ID" value="NZ_JAOYFC010000001.1"/>
</dbReference>
<dbReference type="Pfam" id="PF13409">
    <property type="entry name" value="GST_N_2"/>
    <property type="match status" value="1"/>
</dbReference>
<dbReference type="EMBL" id="JAOYFC010000001">
    <property type="protein sequence ID" value="MCV6823636.1"/>
    <property type="molecule type" value="Genomic_DNA"/>
</dbReference>
<keyword evidence="3" id="KW-1185">Reference proteome</keyword>
<name>A0AAE3J011_9RHOB</name>
<evidence type="ECO:0000259" key="1">
    <source>
        <dbReference type="PROSITE" id="PS50404"/>
    </source>
</evidence>
<gene>
    <name evidence="2" type="ORF">OH136_03630</name>
</gene>
<dbReference type="Gene3D" id="1.20.1050.10">
    <property type="match status" value="1"/>
</dbReference>
<accession>A0AAE3J011</accession>
<dbReference type="SUPFAM" id="SSF52833">
    <property type="entry name" value="Thioredoxin-like"/>
    <property type="match status" value="1"/>
</dbReference>
<dbReference type="PROSITE" id="PS50404">
    <property type="entry name" value="GST_NTER"/>
    <property type="match status" value="1"/>
</dbReference>
<dbReference type="CDD" id="cd03194">
    <property type="entry name" value="GST_C_3"/>
    <property type="match status" value="1"/>
</dbReference>
<dbReference type="GO" id="GO:0016034">
    <property type="term" value="F:maleylacetoacetate isomerase activity"/>
    <property type="evidence" value="ECO:0007669"/>
    <property type="project" value="TreeGrafter"/>
</dbReference>
<dbReference type="GO" id="GO:0006749">
    <property type="term" value="P:glutathione metabolic process"/>
    <property type="evidence" value="ECO:0007669"/>
    <property type="project" value="TreeGrafter"/>
</dbReference>
<dbReference type="InterPro" id="IPR036282">
    <property type="entry name" value="Glutathione-S-Trfase_C_sf"/>
</dbReference>
<comment type="caution">
    <text evidence="2">The sequence shown here is derived from an EMBL/GenBank/DDBJ whole genome shotgun (WGS) entry which is preliminary data.</text>
</comment>
<evidence type="ECO:0000313" key="3">
    <source>
        <dbReference type="Proteomes" id="UP001208041"/>
    </source>
</evidence>
<dbReference type="GO" id="GO:0006559">
    <property type="term" value="P:L-phenylalanine catabolic process"/>
    <property type="evidence" value="ECO:0007669"/>
    <property type="project" value="TreeGrafter"/>
</dbReference>
<evidence type="ECO:0000313" key="2">
    <source>
        <dbReference type="EMBL" id="MCV6823636.1"/>
    </source>
</evidence>
<sequence>MTYTLALTDRAYSSWSLRGWLLFEKFNIPVQTRFARLYTDDFPKMLADFAPARLVPALKTSEGHVITESLAIAEELATRHPENNHWPANPHHRAIARSLAAEMHAGFMALREACPMNLRVAYDDFSPSAEVEKDLRRLEAIWAWARTETKSETPWLCGTYSIADAFFAPVAARIAGYGLDVSSEATEYVNAHLNDGAFRRWRAMGLVDGDDQPFYKRDFATKTWPGPTPIKAQAVSAGTPENSSCAYSGKPTEVLAEIEGRIFGFCNRFCRDKTVADPAAWPKFMKLLARES</sequence>